<evidence type="ECO:0000313" key="3">
    <source>
        <dbReference type="WBParaSite" id="SMUV_0000427801-mRNA-1"/>
    </source>
</evidence>
<keyword evidence="2" id="KW-1185">Reference proteome</keyword>
<reference evidence="3" key="1">
    <citation type="submission" date="2017-02" db="UniProtKB">
        <authorList>
            <consortium name="WormBaseParasite"/>
        </authorList>
    </citation>
    <scope>IDENTIFICATION</scope>
</reference>
<dbReference type="Proteomes" id="UP000046393">
    <property type="component" value="Unplaced"/>
</dbReference>
<protein>
    <submittedName>
        <fullName evidence="3">Uncharacterized protein</fullName>
    </submittedName>
</protein>
<feature type="signal peptide" evidence="1">
    <location>
        <begin position="1"/>
        <end position="23"/>
    </location>
</feature>
<keyword evidence="1" id="KW-0732">Signal</keyword>
<dbReference type="AlphaFoldDB" id="A0A0N5AIM7"/>
<feature type="chain" id="PRO_5005893185" evidence="1">
    <location>
        <begin position="24"/>
        <end position="126"/>
    </location>
</feature>
<evidence type="ECO:0000313" key="2">
    <source>
        <dbReference type="Proteomes" id="UP000046393"/>
    </source>
</evidence>
<sequence>MKRTLFGFGAVIFVICLLRSSDCYVHPYLSPWYFDNDFQQFTEQSFNELPQKLQHLQQLVGSTTSPMEPEYISENFKPKDPEGQKILDEILSRPYIAAIAPSFDMQYRLALAEDLENRGGHSQRKQ</sequence>
<proteinExistence type="predicted"/>
<accession>A0A0N5AIM7</accession>
<organism evidence="2 3">
    <name type="scientific">Syphacia muris</name>
    <dbReference type="NCBI Taxonomy" id="451379"/>
    <lineage>
        <taxon>Eukaryota</taxon>
        <taxon>Metazoa</taxon>
        <taxon>Ecdysozoa</taxon>
        <taxon>Nematoda</taxon>
        <taxon>Chromadorea</taxon>
        <taxon>Rhabditida</taxon>
        <taxon>Spirurina</taxon>
        <taxon>Oxyuridomorpha</taxon>
        <taxon>Oxyuroidea</taxon>
        <taxon>Oxyuridae</taxon>
        <taxon>Syphacia</taxon>
    </lineage>
</organism>
<evidence type="ECO:0000256" key="1">
    <source>
        <dbReference type="SAM" id="SignalP"/>
    </source>
</evidence>
<dbReference type="WBParaSite" id="SMUV_0000427801-mRNA-1">
    <property type="protein sequence ID" value="SMUV_0000427801-mRNA-1"/>
    <property type="gene ID" value="SMUV_0000427801"/>
</dbReference>
<name>A0A0N5AIM7_9BILA</name>